<dbReference type="EMBL" id="QJKJ01003709">
    <property type="protein sequence ID" value="RDX97216.1"/>
    <property type="molecule type" value="Genomic_DNA"/>
</dbReference>
<feature type="non-terminal residue" evidence="1">
    <location>
        <position position="1"/>
    </location>
</feature>
<comment type="caution">
    <text evidence="1">The sequence shown here is derived from an EMBL/GenBank/DDBJ whole genome shotgun (WGS) entry which is preliminary data.</text>
</comment>
<keyword evidence="2" id="KW-1185">Reference proteome</keyword>
<sequence>MTILAFQGKNDPKLYLVWERKVEYVFDCHNDSGEKKMKVAMTRANVKEDHEVIMARFIGSLKKEIVDVVELQHYMEIEDLSHKAINSSGEAIEV</sequence>
<protein>
    <recommendedName>
        <fullName evidence="3">Retrotransposon gag domain-containing protein</fullName>
    </recommendedName>
</protein>
<reference evidence="1" key="1">
    <citation type="submission" date="2018-05" db="EMBL/GenBank/DDBJ databases">
        <title>Draft genome of Mucuna pruriens seed.</title>
        <authorList>
            <person name="Nnadi N.E."/>
            <person name="Vos R."/>
            <person name="Hasami M.H."/>
            <person name="Devisetty U.K."/>
            <person name="Aguiy J.C."/>
        </authorList>
    </citation>
    <scope>NUCLEOTIDE SEQUENCE [LARGE SCALE GENOMIC DNA]</scope>
    <source>
        <strain evidence="1">JCA_2017</strain>
    </source>
</reference>
<organism evidence="1 2">
    <name type="scientific">Mucuna pruriens</name>
    <name type="common">Velvet bean</name>
    <name type="synonym">Dolichos pruriens</name>
    <dbReference type="NCBI Taxonomy" id="157652"/>
    <lineage>
        <taxon>Eukaryota</taxon>
        <taxon>Viridiplantae</taxon>
        <taxon>Streptophyta</taxon>
        <taxon>Embryophyta</taxon>
        <taxon>Tracheophyta</taxon>
        <taxon>Spermatophyta</taxon>
        <taxon>Magnoliopsida</taxon>
        <taxon>eudicotyledons</taxon>
        <taxon>Gunneridae</taxon>
        <taxon>Pentapetalae</taxon>
        <taxon>rosids</taxon>
        <taxon>fabids</taxon>
        <taxon>Fabales</taxon>
        <taxon>Fabaceae</taxon>
        <taxon>Papilionoideae</taxon>
        <taxon>50 kb inversion clade</taxon>
        <taxon>NPAAA clade</taxon>
        <taxon>indigoferoid/millettioid clade</taxon>
        <taxon>Phaseoleae</taxon>
        <taxon>Mucuna</taxon>
    </lineage>
</organism>
<evidence type="ECO:0000313" key="1">
    <source>
        <dbReference type="EMBL" id="RDX97216.1"/>
    </source>
</evidence>
<gene>
    <name evidence="1" type="ORF">CR513_20017</name>
</gene>
<dbReference type="OrthoDB" id="1731207at2759"/>
<evidence type="ECO:0008006" key="3">
    <source>
        <dbReference type="Google" id="ProtNLM"/>
    </source>
</evidence>
<accession>A0A371H3H0</accession>
<dbReference type="AlphaFoldDB" id="A0A371H3H0"/>
<dbReference type="Proteomes" id="UP000257109">
    <property type="component" value="Unassembled WGS sequence"/>
</dbReference>
<dbReference type="PANTHER" id="PTHR35046:SF9">
    <property type="entry name" value="RNA-DIRECTED DNA POLYMERASE"/>
    <property type="match status" value="1"/>
</dbReference>
<proteinExistence type="predicted"/>
<dbReference type="PANTHER" id="PTHR35046">
    <property type="entry name" value="ZINC KNUCKLE (CCHC-TYPE) FAMILY PROTEIN"/>
    <property type="match status" value="1"/>
</dbReference>
<evidence type="ECO:0000313" key="2">
    <source>
        <dbReference type="Proteomes" id="UP000257109"/>
    </source>
</evidence>
<name>A0A371H3H0_MUCPR</name>